<evidence type="ECO:0000256" key="1">
    <source>
        <dbReference type="SAM" id="MobiDB-lite"/>
    </source>
</evidence>
<evidence type="ECO:0000313" key="3">
    <source>
        <dbReference type="EMBL" id="GEU76654.1"/>
    </source>
</evidence>
<reference evidence="3" key="1">
    <citation type="journal article" date="2019" name="Sci. Rep.">
        <title>Draft genome of Tanacetum cinerariifolium, the natural source of mosquito coil.</title>
        <authorList>
            <person name="Yamashiro T."/>
            <person name="Shiraishi A."/>
            <person name="Satake H."/>
            <person name="Nakayama K."/>
        </authorList>
    </citation>
    <scope>NUCLEOTIDE SEQUENCE</scope>
</reference>
<dbReference type="PANTHER" id="PTHR14241:SF32">
    <property type="entry name" value="VWFA DOMAIN-CONTAINING PROTEIN-RELATED"/>
    <property type="match status" value="1"/>
</dbReference>
<protein>
    <submittedName>
        <fullName evidence="3">GTP binding domain, P-loop containing nucleoside triphosphate hydrolase</fullName>
    </submittedName>
</protein>
<dbReference type="InterPro" id="IPR027417">
    <property type="entry name" value="P-loop_NTPase"/>
</dbReference>
<gene>
    <name evidence="3" type="ORF">Tci_048632</name>
</gene>
<evidence type="ECO:0000256" key="2">
    <source>
        <dbReference type="SAM" id="Phobius"/>
    </source>
</evidence>
<dbReference type="GO" id="GO:0016787">
    <property type="term" value="F:hydrolase activity"/>
    <property type="evidence" value="ECO:0007669"/>
    <property type="project" value="UniProtKB-KW"/>
</dbReference>
<dbReference type="EMBL" id="BKCJ010007322">
    <property type="protein sequence ID" value="GEU76654.1"/>
    <property type="molecule type" value="Genomic_DNA"/>
</dbReference>
<keyword evidence="3" id="KW-0378">Hydrolase</keyword>
<keyword evidence="2" id="KW-1133">Transmembrane helix</keyword>
<name>A0A6L2MWI0_TANCI</name>
<dbReference type="AlphaFoldDB" id="A0A6L2MWI0"/>
<keyword evidence="2" id="KW-0472">Membrane</keyword>
<dbReference type="PANTHER" id="PTHR14241">
    <property type="entry name" value="INTERFERON-INDUCED PROTEIN 44"/>
    <property type="match status" value="1"/>
</dbReference>
<feature type="compositionally biased region" description="Basic and acidic residues" evidence="1">
    <location>
        <begin position="569"/>
        <end position="579"/>
    </location>
</feature>
<feature type="region of interest" description="Disordered" evidence="1">
    <location>
        <begin position="1"/>
        <end position="39"/>
    </location>
</feature>
<dbReference type="Gene3D" id="3.40.50.300">
    <property type="entry name" value="P-loop containing nucleotide triphosphate hydrolases"/>
    <property type="match status" value="1"/>
</dbReference>
<feature type="transmembrane region" description="Helical" evidence="2">
    <location>
        <begin position="348"/>
        <end position="367"/>
    </location>
</feature>
<proteinExistence type="predicted"/>
<feature type="region of interest" description="Disordered" evidence="1">
    <location>
        <begin position="559"/>
        <end position="594"/>
    </location>
</feature>
<accession>A0A6L2MWI0</accession>
<keyword evidence="2" id="KW-0812">Transmembrane</keyword>
<feature type="compositionally biased region" description="Acidic residues" evidence="1">
    <location>
        <begin position="25"/>
        <end position="38"/>
    </location>
</feature>
<feature type="compositionally biased region" description="Basic residues" evidence="1">
    <location>
        <begin position="580"/>
        <end position="592"/>
    </location>
</feature>
<comment type="caution">
    <text evidence="3">The sequence shown here is derived from an EMBL/GenBank/DDBJ whole genome shotgun (WGS) entry which is preliminary data.</text>
</comment>
<dbReference type="SUPFAM" id="SSF52540">
    <property type="entry name" value="P-loop containing nucleoside triphosphate hydrolases"/>
    <property type="match status" value="1"/>
</dbReference>
<sequence length="613" mass="69804">MGGDTVSSPSSSDDDMNWGGFSDSESSDDDYTNFEVEENERRKKASYEQVVKSYDELKDRIVNLELAKTKILSYTPGSWVENVGGMTVNDYNVPKTTTLLLIGPKGSGKSSLVNRISRVFEDDKFAPERAQVTYNSSAGDGTCFLREYMIPRNSTSFCLYDTRSFSNDLYENMQMIRRWMTKGVRHGKLVKSASDDPNFQTRMKHKCGRDKLLSYESRTVNFVIFVVNGLSVLKCMNSDGSDTLYTQMVANTFSSQFLSFKDHKPAIAITHGDLLSISERACVRVYLGELLGVHPSKQTFDIPDDCEPTTELTIVDMVRYALEHADRNLPRKTRPKISKARKIYGSNIQLWTCLLVLLAVGMFIFTVHQQGFCSLKVHPENVREPKPEIKKSVNIQPDVLEPSPVTKKVMEVHHESVLNQTLEIKKSMEVQPEIVLEPSLEVKKAMDVHQESILKPTPKIKKSMEFQPEIVLEPISEIKKVLEVHQETILKPTPNIKKSVKVQPEIVLEPSLEIKKAREAHQESILKPSPKMKEVHQESVREPILEKKKPSLEMKKVMKVQPKSVPEPSLEKKKGSAERAHRRGEKINKGRAGRVPETAMEIDWKKIRHLWYK</sequence>
<organism evidence="3">
    <name type="scientific">Tanacetum cinerariifolium</name>
    <name type="common">Dalmatian daisy</name>
    <name type="synonym">Chrysanthemum cinerariifolium</name>
    <dbReference type="NCBI Taxonomy" id="118510"/>
    <lineage>
        <taxon>Eukaryota</taxon>
        <taxon>Viridiplantae</taxon>
        <taxon>Streptophyta</taxon>
        <taxon>Embryophyta</taxon>
        <taxon>Tracheophyta</taxon>
        <taxon>Spermatophyta</taxon>
        <taxon>Magnoliopsida</taxon>
        <taxon>eudicotyledons</taxon>
        <taxon>Gunneridae</taxon>
        <taxon>Pentapetalae</taxon>
        <taxon>asterids</taxon>
        <taxon>campanulids</taxon>
        <taxon>Asterales</taxon>
        <taxon>Asteraceae</taxon>
        <taxon>Asteroideae</taxon>
        <taxon>Anthemideae</taxon>
        <taxon>Anthemidinae</taxon>
        <taxon>Tanacetum</taxon>
    </lineage>
</organism>